<proteinExistence type="predicted"/>
<protein>
    <submittedName>
        <fullName evidence="1">Uncharacterized protein</fullName>
    </submittedName>
</protein>
<gene>
    <name evidence="1" type="ORF">KY46_13800</name>
</gene>
<name>A0A0F5VAN0_9GAMM</name>
<keyword evidence="2" id="KW-1185">Reference proteome</keyword>
<comment type="caution">
    <text evidence="1">The sequence shown here is derived from an EMBL/GenBank/DDBJ whole genome shotgun (WGS) entry which is preliminary data.</text>
</comment>
<evidence type="ECO:0000313" key="1">
    <source>
        <dbReference type="EMBL" id="KKC99178.1"/>
    </source>
</evidence>
<reference evidence="1 2" key="1">
    <citation type="submission" date="2014-12" db="EMBL/GenBank/DDBJ databases">
        <title>Mercury Reductase activity and rhizosphere competence traits in the genome of root associated Photobacterium halotolerans MELD1.</title>
        <authorList>
            <person name="Mathew D.C."/>
            <person name="Huang C.-C."/>
        </authorList>
    </citation>
    <scope>NUCLEOTIDE SEQUENCE [LARGE SCALE GENOMIC DNA]</scope>
    <source>
        <strain evidence="1 2">MELD1</strain>
    </source>
</reference>
<sequence>MTMKITVPATAANSGILRVWLRRIPADSQIIYAFRTSPDAMNNYPVSQAPIYGRGQDSPAIEKVMLQFQVNSEEQPFRAGEVLILKKLKSSYDASANPPLNAYEDIEFDVIEIT</sequence>
<dbReference type="STRING" id="265726.KY46_13800"/>
<dbReference type="PATRIC" id="fig|265726.11.peg.995"/>
<evidence type="ECO:0000313" key="2">
    <source>
        <dbReference type="Proteomes" id="UP000033633"/>
    </source>
</evidence>
<organism evidence="1 2">
    <name type="scientific">Photobacterium halotolerans</name>
    <dbReference type="NCBI Taxonomy" id="265726"/>
    <lineage>
        <taxon>Bacteria</taxon>
        <taxon>Pseudomonadati</taxon>
        <taxon>Pseudomonadota</taxon>
        <taxon>Gammaproteobacteria</taxon>
        <taxon>Vibrionales</taxon>
        <taxon>Vibrionaceae</taxon>
        <taxon>Photobacterium</taxon>
    </lineage>
</organism>
<dbReference type="Proteomes" id="UP000033633">
    <property type="component" value="Unassembled WGS sequence"/>
</dbReference>
<dbReference type="EMBL" id="JWYV01000012">
    <property type="protein sequence ID" value="KKC99178.1"/>
    <property type="molecule type" value="Genomic_DNA"/>
</dbReference>
<accession>A0A0F5VAN0</accession>
<dbReference type="AlphaFoldDB" id="A0A0F5VAN0"/>